<reference evidence="2" key="1">
    <citation type="journal article" date="2019" name="Int. J. Syst. Evol. Microbiol.">
        <title>The Global Catalogue of Microorganisms (GCM) 10K type strain sequencing project: providing services to taxonomists for standard genome sequencing and annotation.</title>
        <authorList>
            <consortium name="The Broad Institute Genomics Platform"/>
            <consortium name="The Broad Institute Genome Sequencing Center for Infectious Disease"/>
            <person name="Wu L."/>
            <person name="Ma J."/>
        </authorList>
    </citation>
    <scope>NUCLEOTIDE SEQUENCE [LARGE SCALE GENOMIC DNA]</scope>
    <source>
        <strain evidence="2">CCUG 51943</strain>
    </source>
</reference>
<gene>
    <name evidence="1" type="ORF">ACFPUZ_09550</name>
</gene>
<protein>
    <submittedName>
        <fullName evidence="1">Uncharacterized protein</fullName>
    </submittedName>
</protein>
<accession>A0ABW1QCA8</accession>
<sequence>MISPDLSAVGFDAPTFAELADAAVGQGIAVFEGWEACEQLLVYQDASGARLIIMVQQELITMFPSFAVETAFWPATAGMINDVTGLIQTFDQSGRAHDFFTAQIDEPFRFPFIEAPGLITECSQFYPDLRIAALATDVEVYPSVEEWQRVRAKNFEQISTADGPLTVYPTSGFLHCPHVEAYLSGVLSGDLGSATWIVLEVAQLQTRTNTLTGLQFHVITGHLEGHSTPLQMCLGAEDTPPLHVGCVIEGAAIMIANSGLWDALHKLTTLTLDQGD</sequence>
<comment type="caution">
    <text evidence="1">The sequence shown here is derived from an EMBL/GenBank/DDBJ whole genome shotgun (WGS) entry which is preliminary data.</text>
</comment>
<dbReference type="Proteomes" id="UP001596244">
    <property type="component" value="Unassembled WGS sequence"/>
</dbReference>
<dbReference type="EMBL" id="JBHSQE010000009">
    <property type="protein sequence ID" value="MFC6147049.1"/>
    <property type="molecule type" value="Genomic_DNA"/>
</dbReference>
<evidence type="ECO:0000313" key="1">
    <source>
        <dbReference type="EMBL" id="MFC6147049.1"/>
    </source>
</evidence>
<evidence type="ECO:0000313" key="2">
    <source>
        <dbReference type="Proteomes" id="UP001596244"/>
    </source>
</evidence>
<dbReference type="RefSeq" id="WP_377001688.1">
    <property type="nucleotide sequence ID" value="NZ_JBHSQE010000009.1"/>
</dbReference>
<organism evidence="1 2">
    <name type="scientific">Corynebacterium nasicanis</name>
    <dbReference type="NCBI Taxonomy" id="1448267"/>
    <lineage>
        <taxon>Bacteria</taxon>
        <taxon>Bacillati</taxon>
        <taxon>Actinomycetota</taxon>
        <taxon>Actinomycetes</taxon>
        <taxon>Mycobacteriales</taxon>
        <taxon>Corynebacteriaceae</taxon>
        <taxon>Corynebacterium</taxon>
    </lineage>
</organism>
<proteinExistence type="predicted"/>
<keyword evidence="2" id="KW-1185">Reference proteome</keyword>
<name>A0ABW1QCA8_9CORY</name>